<dbReference type="AlphaFoldDB" id="A0A1R3U2L7"/>
<evidence type="ECO:0000313" key="2">
    <source>
        <dbReference type="EMBL" id="SCX34436.1"/>
    </source>
</evidence>
<protein>
    <recommendedName>
        <fullName evidence="1">PAS fold-3 domain-containing protein</fullName>
    </recommendedName>
</protein>
<gene>
    <name evidence="2" type="ORF">DSM25559_4473</name>
</gene>
<proteinExistence type="predicted"/>
<dbReference type="EMBL" id="FMUE01000015">
    <property type="protein sequence ID" value="SCX34436.1"/>
    <property type="molecule type" value="Genomic_DNA"/>
</dbReference>
<organism evidence="2 3">
    <name type="scientific">Agrobacterium rosae</name>
    <dbReference type="NCBI Taxonomy" id="1972867"/>
    <lineage>
        <taxon>Bacteria</taxon>
        <taxon>Pseudomonadati</taxon>
        <taxon>Pseudomonadota</taxon>
        <taxon>Alphaproteobacteria</taxon>
        <taxon>Hyphomicrobiales</taxon>
        <taxon>Rhizobiaceae</taxon>
        <taxon>Rhizobium/Agrobacterium group</taxon>
        <taxon>Agrobacterium</taxon>
    </lineage>
</organism>
<feature type="domain" description="PAS fold-3" evidence="1">
    <location>
        <begin position="28"/>
        <end position="117"/>
    </location>
</feature>
<accession>A0A1R3U2L7</accession>
<dbReference type="InterPro" id="IPR035965">
    <property type="entry name" value="PAS-like_dom_sf"/>
</dbReference>
<reference evidence="3" key="1">
    <citation type="submission" date="2016-10" db="EMBL/GenBank/DDBJ databases">
        <authorList>
            <person name="Wibberg D."/>
        </authorList>
    </citation>
    <scope>NUCLEOTIDE SEQUENCE [LARGE SCALE GENOMIC DNA]</scope>
</reference>
<dbReference type="InterPro" id="IPR000014">
    <property type="entry name" value="PAS"/>
</dbReference>
<evidence type="ECO:0000313" key="3">
    <source>
        <dbReference type="Proteomes" id="UP000187891"/>
    </source>
</evidence>
<evidence type="ECO:0000259" key="1">
    <source>
        <dbReference type="Pfam" id="PF08447"/>
    </source>
</evidence>
<name>A0A1R3U2L7_9HYPH</name>
<sequence>MENPRPKLIEHSMQGAGFYSWSLHTNILTADKAYADIYEIDERELAHGLPVEYILARIADQDRPRLAARIHDVILGGQSFVSSYGIVCPSGCTKALLSMGSCSRDANGDPSIYTGIVLVERNFGNAVEAVQLESQISAAIDLARNGRHELTERYLVSALKSLATTGL</sequence>
<dbReference type="Gene3D" id="3.30.450.20">
    <property type="entry name" value="PAS domain"/>
    <property type="match status" value="1"/>
</dbReference>
<dbReference type="CDD" id="cd00130">
    <property type="entry name" value="PAS"/>
    <property type="match status" value="1"/>
</dbReference>
<dbReference type="InterPro" id="IPR013655">
    <property type="entry name" value="PAS_fold_3"/>
</dbReference>
<dbReference type="Proteomes" id="UP000187891">
    <property type="component" value="Unassembled WGS sequence"/>
</dbReference>
<dbReference type="RefSeq" id="WP_077122493.1">
    <property type="nucleotide sequence ID" value="NZ_FMUE01000015.1"/>
</dbReference>
<dbReference type="Pfam" id="PF08447">
    <property type="entry name" value="PAS_3"/>
    <property type="match status" value="1"/>
</dbReference>
<dbReference type="STRING" id="1907666.DSM25559_4473"/>
<dbReference type="SUPFAM" id="SSF55785">
    <property type="entry name" value="PYP-like sensor domain (PAS domain)"/>
    <property type="match status" value="1"/>
</dbReference>